<dbReference type="OrthoDB" id="372624at2759"/>
<comment type="caution">
    <text evidence="7">The sequence shown here is derived from an EMBL/GenBank/DDBJ whole genome shotgun (WGS) entry which is preliminary data.</text>
</comment>
<dbReference type="GO" id="GO:0004386">
    <property type="term" value="F:helicase activity"/>
    <property type="evidence" value="ECO:0007669"/>
    <property type="project" value="UniProtKB-KW"/>
</dbReference>
<keyword evidence="3 7" id="KW-0347">Helicase</keyword>
<keyword evidence="3 7" id="KW-0378">Hydrolase</keyword>
<dbReference type="InterPro" id="IPR014012">
    <property type="entry name" value="HSA_dom"/>
</dbReference>
<evidence type="ECO:0000256" key="5">
    <source>
        <dbReference type="SAM" id="MobiDB-lite"/>
    </source>
</evidence>
<dbReference type="Proteomes" id="UP001151532">
    <property type="component" value="Chromosome 1"/>
</dbReference>
<gene>
    <name evidence="7" type="ORF">OIU79_007786</name>
</gene>
<organism evidence="7 8">
    <name type="scientific">Salix purpurea</name>
    <name type="common">Purple osier willow</name>
    <dbReference type="NCBI Taxonomy" id="77065"/>
    <lineage>
        <taxon>Eukaryota</taxon>
        <taxon>Viridiplantae</taxon>
        <taxon>Streptophyta</taxon>
        <taxon>Embryophyta</taxon>
        <taxon>Tracheophyta</taxon>
        <taxon>Spermatophyta</taxon>
        <taxon>Magnoliopsida</taxon>
        <taxon>eudicotyledons</taxon>
        <taxon>Gunneridae</taxon>
        <taxon>Pentapetalae</taxon>
        <taxon>rosids</taxon>
        <taxon>fabids</taxon>
        <taxon>Malpighiales</taxon>
        <taxon>Salicaceae</taxon>
        <taxon>Saliceae</taxon>
        <taxon>Salix</taxon>
    </lineage>
</organism>
<dbReference type="GO" id="GO:0000812">
    <property type="term" value="C:Swr1 complex"/>
    <property type="evidence" value="ECO:0007669"/>
    <property type="project" value="TreeGrafter"/>
</dbReference>
<dbReference type="EMBL" id="JAPFFK010000015">
    <property type="protein sequence ID" value="KAJ6711403.1"/>
    <property type="molecule type" value="Genomic_DNA"/>
</dbReference>
<feature type="compositionally biased region" description="Acidic residues" evidence="5">
    <location>
        <begin position="188"/>
        <end position="223"/>
    </location>
</feature>
<dbReference type="GO" id="GO:0005524">
    <property type="term" value="F:ATP binding"/>
    <property type="evidence" value="ECO:0007669"/>
    <property type="project" value="UniProtKB-KW"/>
</dbReference>
<keyword evidence="2" id="KW-0547">Nucleotide-binding</keyword>
<dbReference type="GO" id="GO:0006338">
    <property type="term" value="P:chromatin remodeling"/>
    <property type="evidence" value="ECO:0007669"/>
    <property type="project" value="TreeGrafter"/>
</dbReference>
<evidence type="ECO:0000256" key="4">
    <source>
        <dbReference type="ARBA" id="ARBA00022840"/>
    </source>
</evidence>
<sequence>MASKGPRSKLDHETRARRQKALEAPREPRRPKTHWDHVLEEMVWLSKDFESERKWKLAQAKKVALRASKGMLDQATRGEKKLKEEEQRVRKVALNISKDVKKFWVKIEKLVLYKHQMELDEKKKKALDKQLEFLLGQTERYSTMLAENLVDKPSELYAVPDKPRIAYKKGDDGNIHEQVNDESQLDTTDNDDEYDAQSEDDVEDDEHTVEEDEALITEEERQEELEALHNETDIPLEELLKRYTIEKVFSGSGESSENGAKPSANGEDHCERKGNMSAASDMEISCSPVSASRRCATTYWKSGTMRPEIS</sequence>
<dbReference type="PANTHER" id="PTHR45685:SF1">
    <property type="entry name" value="HELICASE SRCAP"/>
    <property type="match status" value="1"/>
</dbReference>
<keyword evidence="8" id="KW-1185">Reference proteome</keyword>
<evidence type="ECO:0000259" key="6">
    <source>
        <dbReference type="PROSITE" id="PS51204"/>
    </source>
</evidence>
<evidence type="ECO:0000313" key="7">
    <source>
        <dbReference type="EMBL" id="KAJ6711403.1"/>
    </source>
</evidence>
<dbReference type="InterPro" id="IPR050520">
    <property type="entry name" value="INO80/SWR1_helicase"/>
</dbReference>
<accession>A0A9Q0YVG4</accession>
<evidence type="ECO:0000256" key="3">
    <source>
        <dbReference type="ARBA" id="ARBA00022806"/>
    </source>
</evidence>
<reference evidence="7" key="2">
    <citation type="journal article" date="2023" name="Int. J. Mol. Sci.">
        <title>De Novo Assembly and Annotation of 11 Diverse Shrub Willow (Salix) Genomes Reveals Novel Gene Organization in Sex-Linked Regions.</title>
        <authorList>
            <person name="Hyden B."/>
            <person name="Feng K."/>
            <person name="Yates T.B."/>
            <person name="Jawdy S."/>
            <person name="Cereghino C."/>
            <person name="Smart L.B."/>
            <person name="Muchero W."/>
        </authorList>
    </citation>
    <scope>NUCLEOTIDE SEQUENCE</scope>
    <source>
        <tissue evidence="7">Shoot tip</tissue>
    </source>
</reference>
<dbReference type="Pfam" id="PF07529">
    <property type="entry name" value="HSA"/>
    <property type="match status" value="1"/>
</dbReference>
<feature type="domain" description="HSA" evidence="6">
    <location>
        <begin position="22"/>
        <end position="96"/>
    </location>
</feature>
<dbReference type="PANTHER" id="PTHR45685">
    <property type="entry name" value="HELICASE SRCAP-RELATED"/>
    <property type="match status" value="1"/>
</dbReference>
<name>A0A9Q0YVG4_SALPP</name>
<dbReference type="GO" id="GO:0003677">
    <property type="term" value="F:DNA binding"/>
    <property type="evidence" value="ECO:0007669"/>
    <property type="project" value="UniProtKB-KW"/>
</dbReference>
<dbReference type="AlphaFoldDB" id="A0A9Q0YVG4"/>
<evidence type="ECO:0000313" key="8">
    <source>
        <dbReference type="Proteomes" id="UP001151532"/>
    </source>
</evidence>
<feature type="region of interest" description="Disordered" evidence="5">
    <location>
        <begin position="165"/>
        <end position="232"/>
    </location>
</feature>
<reference evidence="7" key="1">
    <citation type="submission" date="2022-11" db="EMBL/GenBank/DDBJ databases">
        <authorList>
            <person name="Hyden B.L."/>
            <person name="Feng K."/>
            <person name="Yates T."/>
            <person name="Jawdy S."/>
            <person name="Smart L.B."/>
            <person name="Muchero W."/>
        </authorList>
    </citation>
    <scope>NUCLEOTIDE SEQUENCE</scope>
    <source>
        <tissue evidence="7">Shoot tip</tissue>
    </source>
</reference>
<dbReference type="SMART" id="SM00573">
    <property type="entry name" value="HSA"/>
    <property type="match status" value="1"/>
</dbReference>
<keyword evidence="4" id="KW-0067">ATP-binding</keyword>
<comment type="subcellular location">
    <subcellularLocation>
        <location evidence="1">Nucleus</location>
    </subcellularLocation>
</comment>
<dbReference type="GO" id="GO:0042393">
    <property type="term" value="F:histone binding"/>
    <property type="evidence" value="ECO:0007669"/>
    <property type="project" value="TreeGrafter"/>
</dbReference>
<feature type="region of interest" description="Disordered" evidence="5">
    <location>
        <begin position="248"/>
        <end position="291"/>
    </location>
</feature>
<evidence type="ECO:0000256" key="2">
    <source>
        <dbReference type="ARBA" id="ARBA00022741"/>
    </source>
</evidence>
<evidence type="ECO:0000256" key="1">
    <source>
        <dbReference type="ARBA" id="ARBA00004123"/>
    </source>
</evidence>
<dbReference type="PROSITE" id="PS51204">
    <property type="entry name" value="HSA"/>
    <property type="match status" value="1"/>
</dbReference>
<feature type="region of interest" description="Disordered" evidence="5">
    <location>
        <begin position="1"/>
        <end position="33"/>
    </location>
</feature>
<feature type="compositionally biased region" description="Basic and acidic residues" evidence="5">
    <location>
        <begin position="8"/>
        <end position="33"/>
    </location>
</feature>
<feature type="compositionally biased region" description="Basic and acidic residues" evidence="5">
    <location>
        <begin position="165"/>
        <end position="179"/>
    </location>
</feature>
<proteinExistence type="predicted"/>
<protein>
    <submittedName>
        <fullName evidence="7">HELICASE SRCAP</fullName>
    </submittedName>
</protein>
<dbReference type="GO" id="GO:0016887">
    <property type="term" value="F:ATP hydrolysis activity"/>
    <property type="evidence" value="ECO:0007669"/>
    <property type="project" value="TreeGrafter"/>
</dbReference>